<comment type="similarity">
    <text evidence="1">Belongs to the 'phage' integrase family.</text>
</comment>
<dbReference type="InterPro" id="IPR011010">
    <property type="entry name" value="DNA_brk_join_enz"/>
</dbReference>
<keyword evidence="3" id="KW-0238">DNA-binding</keyword>
<dbReference type="OrthoDB" id="5418320at2"/>
<dbReference type="InterPro" id="IPR038488">
    <property type="entry name" value="Integrase_DNA-bd_sf"/>
</dbReference>
<dbReference type="SUPFAM" id="SSF56349">
    <property type="entry name" value="DNA breaking-rejoining enzymes"/>
    <property type="match status" value="1"/>
</dbReference>
<evidence type="ECO:0000313" key="7">
    <source>
        <dbReference type="Proteomes" id="UP000005496"/>
    </source>
</evidence>
<reference evidence="6" key="1">
    <citation type="submission" date="2010-05" db="EMBL/GenBank/DDBJ databases">
        <title>The draft genome of Desulfonatronospira thiodismutans ASO3-1.</title>
        <authorList>
            <consortium name="US DOE Joint Genome Institute (JGI-PGF)"/>
            <person name="Lucas S."/>
            <person name="Copeland A."/>
            <person name="Lapidus A."/>
            <person name="Cheng J.-F."/>
            <person name="Bruce D."/>
            <person name="Goodwin L."/>
            <person name="Pitluck S."/>
            <person name="Chertkov O."/>
            <person name="Brettin T."/>
            <person name="Detter J.C."/>
            <person name="Han C."/>
            <person name="Land M.L."/>
            <person name="Hauser L."/>
            <person name="Kyrpides N."/>
            <person name="Mikhailova N."/>
            <person name="Muyzer G."/>
            <person name="Woyke T."/>
        </authorList>
    </citation>
    <scope>NUCLEOTIDE SEQUENCE [LARGE SCALE GENOMIC DNA]</scope>
    <source>
        <strain evidence="6">ASO3-1</strain>
    </source>
</reference>
<dbReference type="InterPro" id="IPR050808">
    <property type="entry name" value="Phage_Integrase"/>
</dbReference>
<dbReference type="Proteomes" id="UP000005496">
    <property type="component" value="Unassembled WGS sequence"/>
</dbReference>
<dbReference type="Gene3D" id="1.10.150.130">
    <property type="match status" value="1"/>
</dbReference>
<dbReference type="PANTHER" id="PTHR30629:SF2">
    <property type="entry name" value="PROPHAGE INTEGRASE INTS-RELATED"/>
    <property type="match status" value="1"/>
</dbReference>
<dbReference type="InterPro" id="IPR025166">
    <property type="entry name" value="Integrase_DNA_bind_dom"/>
</dbReference>
<dbReference type="eggNOG" id="COG0582">
    <property type="taxonomic scope" value="Bacteria"/>
</dbReference>
<dbReference type="CDD" id="cd00796">
    <property type="entry name" value="INT_Rci_Hp1_C"/>
    <property type="match status" value="1"/>
</dbReference>
<dbReference type="AlphaFoldDB" id="D6SR54"/>
<keyword evidence="7" id="KW-1185">Reference proteome</keyword>
<keyword evidence="2" id="KW-0229">DNA integration</keyword>
<accession>D6SR54</accession>
<dbReference type="GO" id="GO:0003677">
    <property type="term" value="F:DNA binding"/>
    <property type="evidence" value="ECO:0007669"/>
    <property type="project" value="UniProtKB-KW"/>
</dbReference>
<dbReference type="Gene3D" id="1.10.443.10">
    <property type="entry name" value="Intergrase catalytic core"/>
    <property type="match status" value="1"/>
</dbReference>
<evidence type="ECO:0000313" key="6">
    <source>
        <dbReference type="EMBL" id="EFI33170.1"/>
    </source>
</evidence>
<dbReference type="Pfam" id="PF13356">
    <property type="entry name" value="Arm-DNA-bind_3"/>
    <property type="match status" value="1"/>
</dbReference>
<dbReference type="Pfam" id="PF00589">
    <property type="entry name" value="Phage_integrase"/>
    <property type="match status" value="1"/>
</dbReference>
<name>D6SR54_9BACT</name>
<dbReference type="PROSITE" id="PS51898">
    <property type="entry name" value="TYR_RECOMBINASE"/>
    <property type="match status" value="1"/>
</dbReference>
<keyword evidence="4" id="KW-0233">DNA recombination</keyword>
<sequence length="386" mass="44569">MSVKLLKQNYVNKLKCSKGKEKLKVHDQKCRGLILEVRPTGVKTYFIRYKTLRGRYKQIKLGRATDLSVNQARKLGHKILGDVAMGKDPQQEKKVLQSVPTFEEFVWHEYLPYIKSYKKSWKTDVILLRNHLIPKFGGMHMDQIKRDHIISLHQQCLLADYKPATANRLVVLLRYIFNLALKWDTAGVRTNPTKEVTLAEENNQRDRYLDKNELDRLCKALKESENPLLEPIILMLLLTGARKSEVLKAKWHNFDFERRTWQIPGTDTKTGKTRTIPLSDSALEVLDKIKYVDGCPYVFPNPDTQKPFTAIFRSWDTARKKAGLGEVRIHDLRHSFSSFLINSGRSIYEVSELLGHTQIKTTMRYAHLANQTLLDAVNSVPLNNVA</sequence>
<proteinExistence type="inferred from homology"/>
<dbReference type="InterPro" id="IPR010998">
    <property type="entry name" value="Integrase_recombinase_N"/>
</dbReference>
<dbReference type="PANTHER" id="PTHR30629">
    <property type="entry name" value="PROPHAGE INTEGRASE"/>
    <property type="match status" value="1"/>
</dbReference>
<evidence type="ECO:0000256" key="2">
    <source>
        <dbReference type="ARBA" id="ARBA00022908"/>
    </source>
</evidence>
<organism evidence="6 7">
    <name type="scientific">Desulfonatronospira thiodismutans ASO3-1</name>
    <dbReference type="NCBI Taxonomy" id="555779"/>
    <lineage>
        <taxon>Bacteria</taxon>
        <taxon>Pseudomonadati</taxon>
        <taxon>Thermodesulfobacteriota</taxon>
        <taxon>Desulfovibrionia</taxon>
        <taxon>Desulfovibrionales</taxon>
        <taxon>Desulfonatronovibrionaceae</taxon>
        <taxon>Desulfonatronospira</taxon>
    </lineage>
</organism>
<evidence type="ECO:0000256" key="1">
    <source>
        <dbReference type="ARBA" id="ARBA00008857"/>
    </source>
</evidence>
<evidence type="ECO:0000256" key="3">
    <source>
        <dbReference type="ARBA" id="ARBA00023125"/>
    </source>
</evidence>
<evidence type="ECO:0000259" key="5">
    <source>
        <dbReference type="PROSITE" id="PS51898"/>
    </source>
</evidence>
<feature type="domain" description="Tyr recombinase" evidence="5">
    <location>
        <begin position="204"/>
        <end position="378"/>
    </location>
</feature>
<gene>
    <name evidence="6" type="ORF">Dthio_PD0493</name>
</gene>
<dbReference type="InterPro" id="IPR002104">
    <property type="entry name" value="Integrase_catalytic"/>
</dbReference>
<evidence type="ECO:0000256" key="4">
    <source>
        <dbReference type="ARBA" id="ARBA00023172"/>
    </source>
</evidence>
<dbReference type="GO" id="GO:0015074">
    <property type="term" value="P:DNA integration"/>
    <property type="evidence" value="ECO:0007669"/>
    <property type="project" value="UniProtKB-KW"/>
</dbReference>
<dbReference type="EMBL" id="ACJN02000003">
    <property type="protein sequence ID" value="EFI33170.1"/>
    <property type="molecule type" value="Genomic_DNA"/>
</dbReference>
<dbReference type="InterPro" id="IPR013762">
    <property type="entry name" value="Integrase-like_cat_sf"/>
</dbReference>
<dbReference type="GO" id="GO:0006310">
    <property type="term" value="P:DNA recombination"/>
    <property type="evidence" value="ECO:0007669"/>
    <property type="project" value="UniProtKB-KW"/>
</dbReference>
<dbReference type="Gene3D" id="3.30.160.390">
    <property type="entry name" value="Integrase, DNA-binding domain"/>
    <property type="match status" value="1"/>
</dbReference>
<comment type="caution">
    <text evidence="6">The sequence shown here is derived from an EMBL/GenBank/DDBJ whole genome shotgun (WGS) entry which is preliminary data.</text>
</comment>
<protein>
    <submittedName>
        <fullName evidence="6">Integrase family protein</fullName>
    </submittedName>
</protein>